<dbReference type="EMBL" id="UZAH01034431">
    <property type="protein sequence ID" value="VDP35118.1"/>
    <property type="molecule type" value="Genomic_DNA"/>
</dbReference>
<accession>A0A183GJL1</accession>
<reference evidence="3" key="2">
    <citation type="submission" date="2019-09" db="UniProtKB">
        <authorList>
            <consortium name="WormBaseParasite"/>
        </authorList>
    </citation>
    <scope>IDENTIFICATION</scope>
</reference>
<gene>
    <name evidence="1" type="ORF">HPBE_LOCUS22864</name>
</gene>
<dbReference type="WBParaSite" id="HPBE_0002286501-mRNA-1">
    <property type="protein sequence ID" value="HPBE_0002286501-mRNA-1"/>
    <property type="gene ID" value="HPBE_0002286501"/>
</dbReference>
<dbReference type="AlphaFoldDB" id="A0A183GJL1"/>
<reference evidence="1 2" key="1">
    <citation type="submission" date="2018-11" db="EMBL/GenBank/DDBJ databases">
        <authorList>
            <consortium name="Pathogen Informatics"/>
        </authorList>
    </citation>
    <scope>NUCLEOTIDE SEQUENCE [LARGE SCALE GENOMIC DNA]</scope>
</reference>
<sequence>MDRPNITLTYNWPPENTTKKYRHETNVTFSCPEHYPIGGDTYGVCRYGEWKTKLSWGWEPTLPGWCQQQCDAEKLRKDKGYGPHLRSGESSKFLIKGNKYQWVESGTTISVFCERLSFPLNNHPMDPTDTCVRQIVWVLKNTFSSGTCADPLFESRTNEAERIKYLFRRPVGDICAVCLIRLFWSHTWADISPAVDLMREFVSFI</sequence>
<keyword evidence="2" id="KW-1185">Reference proteome</keyword>
<evidence type="ECO:0000313" key="3">
    <source>
        <dbReference type="WBParaSite" id="HPBE_0002286501-mRNA-1"/>
    </source>
</evidence>
<evidence type="ECO:0000313" key="2">
    <source>
        <dbReference type="Proteomes" id="UP000050761"/>
    </source>
</evidence>
<name>A0A183GJL1_HELPZ</name>
<dbReference type="Proteomes" id="UP000050761">
    <property type="component" value="Unassembled WGS sequence"/>
</dbReference>
<organism evidence="2 3">
    <name type="scientific">Heligmosomoides polygyrus</name>
    <name type="common">Parasitic roundworm</name>
    <dbReference type="NCBI Taxonomy" id="6339"/>
    <lineage>
        <taxon>Eukaryota</taxon>
        <taxon>Metazoa</taxon>
        <taxon>Ecdysozoa</taxon>
        <taxon>Nematoda</taxon>
        <taxon>Chromadorea</taxon>
        <taxon>Rhabditida</taxon>
        <taxon>Rhabditina</taxon>
        <taxon>Rhabditomorpha</taxon>
        <taxon>Strongyloidea</taxon>
        <taxon>Heligmosomidae</taxon>
        <taxon>Heligmosomoides</taxon>
    </lineage>
</organism>
<evidence type="ECO:0000313" key="1">
    <source>
        <dbReference type="EMBL" id="VDP35118.1"/>
    </source>
</evidence>
<protein>
    <submittedName>
        <fullName evidence="3">Sushi domain-containing protein</fullName>
    </submittedName>
</protein>
<accession>A0A3P8DMU3</accession>
<proteinExistence type="predicted"/>